<dbReference type="EMBL" id="FQXV01000001">
    <property type="protein sequence ID" value="SHH52486.1"/>
    <property type="molecule type" value="Genomic_DNA"/>
</dbReference>
<dbReference type="STRING" id="1123282.SAMN02745823_00174"/>
<accession>A0A1M5TPD1</accession>
<dbReference type="InterPro" id="IPR021729">
    <property type="entry name" value="DUF3298"/>
</dbReference>
<gene>
    <name evidence="3" type="ORF">SAMN02745823_00174</name>
</gene>
<dbReference type="RefSeq" id="WP_073075753.1">
    <property type="nucleotide sequence ID" value="NZ_FQXV01000001.1"/>
</dbReference>
<dbReference type="Gene3D" id="3.30.565.40">
    <property type="entry name" value="Fervidobacterium nodosum Rt17-B1 like"/>
    <property type="match status" value="1"/>
</dbReference>
<dbReference type="AlphaFoldDB" id="A0A1M5TPD1"/>
<evidence type="ECO:0000313" key="4">
    <source>
        <dbReference type="Proteomes" id="UP000183995"/>
    </source>
</evidence>
<dbReference type="InterPro" id="IPR025303">
    <property type="entry name" value="PdaC"/>
</dbReference>
<dbReference type="Proteomes" id="UP000183995">
    <property type="component" value="Unassembled WGS sequence"/>
</dbReference>
<dbReference type="InterPro" id="IPR037126">
    <property type="entry name" value="PdaC/RsiV-like_sf"/>
</dbReference>
<dbReference type="Gene3D" id="3.90.640.20">
    <property type="entry name" value="Heat-shock cognate protein, ATPase"/>
    <property type="match status" value="1"/>
</dbReference>
<dbReference type="Pfam" id="PF11738">
    <property type="entry name" value="DUF3298"/>
    <property type="match status" value="1"/>
</dbReference>
<evidence type="ECO:0000259" key="1">
    <source>
        <dbReference type="Pfam" id="PF11738"/>
    </source>
</evidence>
<name>A0A1M5TPD1_9FIRM</name>
<evidence type="ECO:0000313" key="3">
    <source>
        <dbReference type="EMBL" id="SHH52486.1"/>
    </source>
</evidence>
<keyword evidence="4" id="KW-1185">Reference proteome</keyword>
<dbReference type="Pfam" id="PF13739">
    <property type="entry name" value="PdaC"/>
    <property type="match status" value="1"/>
</dbReference>
<feature type="domain" description="DUF3298" evidence="1">
    <location>
        <begin position="133"/>
        <end position="208"/>
    </location>
</feature>
<feature type="domain" description="Deacetylase PdaC" evidence="2">
    <location>
        <begin position="22"/>
        <end position="114"/>
    </location>
</feature>
<sequence length="215" mass="25002">MMNITEGRLADELTYEGITMVTADFRYPIVSSGNSKADKRINSYYRHIAKTLMKKARNELLPDAVDEWKYSVENSYPFRPFEAVMKYTVTMNDGDILSLYYDNYEYTGGAHGVTKRFGDTWRASTGWFIELGDFFSRGVNYKRLLIENAIKTAARQIAEGTHQYFENYPKLIKKYYSPTKFYIEPDNVVIFYDQYAIAPGFEGTPVFEYQTEIIP</sequence>
<protein>
    <recommendedName>
        <fullName evidence="5">DUF3298 domain-containing protein</fullName>
    </recommendedName>
</protein>
<evidence type="ECO:0008006" key="5">
    <source>
        <dbReference type="Google" id="ProtNLM"/>
    </source>
</evidence>
<organism evidence="3 4">
    <name type="scientific">Sporobacter termitidis DSM 10068</name>
    <dbReference type="NCBI Taxonomy" id="1123282"/>
    <lineage>
        <taxon>Bacteria</taxon>
        <taxon>Bacillati</taxon>
        <taxon>Bacillota</taxon>
        <taxon>Clostridia</taxon>
        <taxon>Eubacteriales</taxon>
        <taxon>Oscillospiraceae</taxon>
        <taxon>Sporobacter</taxon>
    </lineage>
</organism>
<proteinExistence type="predicted"/>
<evidence type="ECO:0000259" key="2">
    <source>
        <dbReference type="Pfam" id="PF13739"/>
    </source>
</evidence>
<reference evidence="3 4" key="1">
    <citation type="submission" date="2016-11" db="EMBL/GenBank/DDBJ databases">
        <authorList>
            <person name="Jaros S."/>
            <person name="Januszkiewicz K."/>
            <person name="Wedrychowicz H."/>
        </authorList>
    </citation>
    <scope>NUCLEOTIDE SEQUENCE [LARGE SCALE GENOMIC DNA]</scope>
    <source>
        <strain evidence="3 4">DSM 10068</strain>
    </source>
</reference>